<keyword evidence="3" id="KW-1185">Reference proteome</keyword>
<dbReference type="AlphaFoldDB" id="A0A2U8E624"/>
<organism evidence="2 3">
    <name type="scientific">Ereboglobus luteus</name>
    <dbReference type="NCBI Taxonomy" id="1796921"/>
    <lineage>
        <taxon>Bacteria</taxon>
        <taxon>Pseudomonadati</taxon>
        <taxon>Verrucomicrobiota</taxon>
        <taxon>Opitutia</taxon>
        <taxon>Opitutales</taxon>
        <taxon>Opitutaceae</taxon>
        <taxon>Ereboglobus</taxon>
    </lineage>
</organism>
<evidence type="ECO:0000256" key="1">
    <source>
        <dbReference type="SAM" id="SignalP"/>
    </source>
</evidence>
<dbReference type="InterPro" id="IPR005198">
    <property type="entry name" value="Glyco_hydro_76"/>
</dbReference>
<reference evidence="2 3" key="1">
    <citation type="journal article" date="2018" name="Syst. Appl. Microbiol.">
        <title>Ereboglobus luteus gen. nov. sp. nov. from cockroach guts, and new insights into the oxygen relationship of the genera Opitutus and Didymococcus (Verrucomicrobia: Opitutaceae).</title>
        <authorList>
            <person name="Tegtmeier D."/>
            <person name="Belitz A."/>
            <person name="Radek R."/>
            <person name="Heimerl T."/>
            <person name="Brune A."/>
        </authorList>
    </citation>
    <scope>NUCLEOTIDE SEQUENCE [LARGE SCALE GENOMIC DNA]</scope>
    <source>
        <strain evidence="2 3">Ho45</strain>
    </source>
</reference>
<dbReference type="Gene3D" id="1.50.10.20">
    <property type="match status" value="1"/>
</dbReference>
<feature type="signal peptide" evidence="1">
    <location>
        <begin position="1"/>
        <end position="21"/>
    </location>
</feature>
<dbReference type="Pfam" id="PF03663">
    <property type="entry name" value="Glyco_hydro_76"/>
    <property type="match status" value="1"/>
</dbReference>
<accession>A0A2U8E624</accession>
<sequence length="754" mass="83410">MKPASIIIPALCFLAALSASAADATVSVIKNRDGSFGLTAKAGAAILTQNAPLRVSFWNGASKKGLAPARAGYAQLRETGRGEWLGTGTLRADAADTGKMTPHNAVEFDFTDRWTVSGDTVRLRREVRVRGNAPGGFNSVIGMRVGGARPWPEMEWFVPGAIYGSSDHLRDNSFGAANYYKKGKYTVWIREDRLPAPLLATRLPNGASVAVLDSAPDGATNCADGLSFTHKPIASEDFRFGAIIAEEGSNATVIGYAYPGSEGSLTYGPKGQAHKTSAVQLWRYRFSPLKDGFTQRYEVTFRLSTARDTNDLIAANWRWAWRTLNPKINPQPLEVLRGNFVDMLMENYVEKDDRAGVRFLAASEANPKPPSNPETKLIIGFLGYAIGSAEMMLVEADRDPASERSKTLRQAAEKIIATSLRLPVDPPVAEGFVLSTGEYAVSEVAAHKPIDPEKNSIYLRSFCDDMKSLMRAYEREQRAGRQHPEWLAWTRKFADWLLKQEQAGGGYPRSWKPLSGDLKDSSPTSTYNVVPFYAQLYRITKHKPYLDAALKAGDFAWQSGHDRGRFAGGTSDNPDVIDKEAATISLEGYLALHALTKEPKWLDRARVAADIAETWMYIWNVPMPSDAKQSQIHWPIGQSTVGMQLVATGHTGADAYMTWDVESYARLSRESNDRHYMDVAAILLHNTKVMAGRPGDLRGTRGPGWQQEHCWLDLPRGKGRHRAWLPWVTVSHLRGINDLIDYDAELYKKLAAEK</sequence>
<dbReference type="KEGG" id="elut:CKA38_14445"/>
<keyword evidence="1" id="KW-0732">Signal</keyword>
<evidence type="ECO:0008006" key="4">
    <source>
        <dbReference type="Google" id="ProtNLM"/>
    </source>
</evidence>
<dbReference type="OrthoDB" id="179491at2"/>
<dbReference type="GO" id="GO:0005975">
    <property type="term" value="P:carbohydrate metabolic process"/>
    <property type="evidence" value="ECO:0007669"/>
    <property type="project" value="InterPro"/>
</dbReference>
<name>A0A2U8E624_9BACT</name>
<evidence type="ECO:0000313" key="2">
    <source>
        <dbReference type="EMBL" id="AWI10291.1"/>
    </source>
</evidence>
<gene>
    <name evidence="2" type="ORF">CKA38_14445</name>
</gene>
<dbReference type="RefSeq" id="WP_108826195.1">
    <property type="nucleotide sequence ID" value="NZ_CP023004.1"/>
</dbReference>
<dbReference type="EMBL" id="CP023004">
    <property type="protein sequence ID" value="AWI10291.1"/>
    <property type="molecule type" value="Genomic_DNA"/>
</dbReference>
<dbReference type="InterPro" id="IPR008928">
    <property type="entry name" value="6-hairpin_glycosidase_sf"/>
</dbReference>
<dbReference type="Proteomes" id="UP000244896">
    <property type="component" value="Chromosome"/>
</dbReference>
<proteinExistence type="predicted"/>
<evidence type="ECO:0000313" key="3">
    <source>
        <dbReference type="Proteomes" id="UP000244896"/>
    </source>
</evidence>
<feature type="chain" id="PRO_5015835892" description="Cellulase Ig-like domain-containing protein" evidence="1">
    <location>
        <begin position="22"/>
        <end position="754"/>
    </location>
</feature>
<dbReference type="SUPFAM" id="SSF48208">
    <property type="entry name" value="Six-hairpin glycosidases"/>
    <property type="match status" value="1"/>
</dbReference>
<protein>
    <recommendedName>
        <fullName evidence="4">Cellulase Ig-like domain-containing protein</fullName>
    </recommendedName>
</protein>